<comment type="caution">
    <text evidence="1">The sequence shown here is derived from an EMBL/GenBank/DDBJ whole genome shotgun (WGS) entry which is preliminary data.</text>
</comment>
<dbReference type="EMBL" id="RJVU01029436">
    <property type="protein sequence ID" value="ROL48539.1"/>
    <property type="molecule type" value="Genomic_DNA"/>
</dbReference>
<dbReference type="Proteomes" id="UP000281406">
    <property type="component" value="Unassembled WGS sequence"/>
</dbReference>
<dbReference type="AlphaFoldDB" id="A0A3N0YQQ1"/>
<proteinExistence type="predicted"/>
<reference evidence="1 2" key="1">
    <citation type="submission" date="2018-10" db="EMBL/GenBank/DDBJ databases">
        <title>Genome assembly for a Yunnan-Guizhou Plateau 3E fish, Anabarilius grahami (Regan), and its evolutionary and genetic applications.</title>
        <authorList>
            <person name="Jiang W."/>
        </authorList>
    </citation>
    <scope>NUCLEOTIDE SEQUENCE [LARGE SCALE GENOMIC DNA]</scope>
    <source>
        <strain evidence="1">AG-KIZ</strain>
        <tissue evidence="1">Muscle</tissue>
    </source>
</reference>
<name>A0A3N0YQQ1_ANAGA</name>
<evidence type="ECO:0000313" key="2">
    <source>
        <dbReference type="Proteomes" id="UP000281406"/>
    </source>
</evidence>
<accession>A0A3N0YQQ1</accession>
<evidence type="ECO:0000313" key="1">
    <source>
        <dbReference type="EMBL" id="ROL48539.1"/>
    </source>
</evidence>
<organism evidence="1 2">
    <name type="scientific">Anabarilius grahami</name>
    <name type="common">Kanglang fish</name>
    <name type="synonym">Barilius grahami</name>
    <dbReference type="NCBI Taxonomy" id="495550"/>
    <lineage>
        <taxon>Eukaryota</taxon>
        <taxon>Metazoa</taxon>
        <taxon>Chordata</taxon>
        <taxon>Craniata</taxon>
        <taxon>Vertebrata</taxon>
        <taxon>Euteleostomi</taxon>
        <taxon>Actinopterygii</taxon>
        <taxon>Neopterygii</taxon>
        <taxon>Teleostei</taxon>
        <taxon>Ostariophysi</taxon>
        <taxon>Cypriniformes</taxon>
        <taxon>Xenocyprididae</taxon>
        <taxon>Xenocypridinae</taxon>
        <taxon>Xenocypridinae incertae sedis</taxon>
        <taxon>Anabarilius</taxon>
    </lineage>
</organism>
<protein>
    <submittedName>
        <fullName evidence="1">Uncharacterized protein</fullName>
    </submittedName>
</protein>
<gene>
    <name evidence="1" type="ORF">DPX16_12155</name>
</gene>
<sequence length="74" mass="8134">MHCVADVTFDEGHIGVKTIMAAILKSRSKSKLATSKGPHDPLHSSEEASHMGVFLVLPPQTWLVWKGLNVKQEL</sequence>
<keyword evidence="2" id="KW-1185">Reference proteome</keyword>